<dbReference type="SUPFAM" id="SSF52540">
    <property type="entry name" value="P-loop containing nucleoside triphosphate hydrolases"/>
    <property type="match status" value="1"/>
</dbReference>
<name>A0ABV6I8D5_9RHOB</name>
<evidence type="ECO:0000313" key="3">
    <source>
        <dbReference type="Proteomes" id="UP001589799"/>
    </source>
</evidence>
<proteinExistence type="predicted"/>
<feature type="domain" description="Sulphotransferase Stf0" evidence="1">
    <location>
        <begin position="28"/>
        <end position="248"/>
    </location>
</feature>
<dbReference type="EMBL" id="JBHLWE010000061">
    <property type="protein sequence ID" value="MFC0342489.1"/>
    <property type="molecule type" value="Genomic_DNA"/>
</dbReference>
<comment type="caution">
    <text evidence="2">The sequence shown here is derived from an EMBL/GenBank/DDBJ whole genome shotgun (WGS) entry which is preliminary data.</text>
</comment>
<dbReference type="Gene3D" id="3.40.50.300">
    <property type="entry name" value="P-loop containing nucleotide triphosphate hydrolases"/>
    <property type="match status" value="1"/>
</dbReference>
<sequence length="269" mass="30385">MNAGIFDPEADQKRYERFIQAEAPTKIYSILFTPRSGSSWLTSILTETKAMGTPEEWFNPQLMPSSTRSKGARSLDQFIEAISRHRIHGGIFGFEITFHQLSAVFGSCGNFMSRFSDATFFWLIRRDIVSQGVSLDKMVQTNISHAPNIDASEIGSRDDHYIYDSGRIKKWIKHIRAAEIETEKMISEYGLRPTRLSYEGMVSMGAQEVVGIFASQLEVNLPTLGDISSGHRKIATNKNDEFSKRFSAENQGFLKEINAARAEMLSQHE</sequence>
<evidence type="ECO:0000259" key="1">
    <source>
        <dbReference type="Pfam" id="PF09037"/>
    </source>
</evidence>
<keyword evidence="3" id="KW-1185">Reference proteome</keyword>
<dbReference type="RefSeq" id="WP_377700102.1">
    <property type="nucleotide sequence ID" value="NZ_JBHLWE010000061.1"/>
</dbReference>
<dbReference type="InterPro" id="IPR027417">
    <property type="entry name" value="P-loop_NTPase"/>
</dbReference>
<reference evidence="2 3" key="1">
    <citation type="submission" date="2024-09" db="EMBL/GenBank/DDBJ databases">
        <authorList>
            <person name="Sun Q."/>
            <person name="Mori K."/>
        </authorList>
    </citation>
    <scope>NUCLEOTIDE SEQUENCE [LARGE SCALE GENOMIC DNA]</scope>
    <source>
        <strain evidence="2 3">KCTC 22789</strain>
    </source>
</reference>
<accession>A0ABV6I8D5</accession>
<gene>
    <name evidence="2" type="ORF">ACFFII_17200</name>
</gene>
<organism evidence="2 3">
    <name type="scientific">Paracoccus niistensis</name>
    <dbReference type="NCBI Taxonomy" id="632935"/>
    <lineage>
        <taxon>Bacteria</taxon>
        <taxon>Pseudomonadati</taxon>
        <taxon>Pseudomonadota</taxon>
        <taxon>Alphaproteobacteria</taxon>
        <taxon>Rhodobacterales</taxon>
        <taxon>Paracoccaceae</taxon>
        <taxon>Paracoccus</taxon>
    </lineage>
</organism>
<protein>
    <submittedName>
        <fullName evidence="2">Stf0 family sulfotransferase</fullName>
    </submittedName>
</protein>
<dbReference type="Pfam" id="PF09037">
    <property type="entry name" value="Sulphotransf"/>
    <property type="match status" value="1"/>
</dbReference>
<dbReference type="InterPro" id="IPR024628">
    <property type="entry name" value="Sulfotransferase_Stf0_dom"/>
</dbReference>
<evidence type="ECO:0000313" key="2">
    <source>
        <dbReference type="EMBL" id="MFC0342489.1"/>
    </source>
</evidence>
<dbReference type="Proteomes" id="UP001589799">
    <property type="component" value="Unassembled WGS sequence"/>
</dbReference>